<dbReference type="STRING" id="2754.EH55_06350"/>
<dbReference type="GeneID" id="90983897"/>
<dbReference type="InterPro" id="IPR003462">
    <property type="entry name" value="ODC_Mu_crystall"/>
</dbReference>
<comment type="caution">
    <text evidence="1">The sequence shown here is derived from an EMBL/GenBank/DDBJ whole genome shotgun (WGS) entry which is preliminary data.</text>
</comment>
<dbReference type="EMBL" id="JMKI01000036">
    <property type="protein sequence ID" value="KEJ92000.1"/>
    <property type="molecule type" value="Genomic_DNA"/>
</dbReference>
<dbReference type="PIRSF" id="PIRSF001439">
    <property type="entry name" value="CryM"/>
    <property type="match status" value="1"/>
</dbReference>
<name>A0A073IR26_9BACT</name>
<evidence type="ECO:0008006" key="3">
    <source>
        <dbReference type="Google" id="ProtNLM"/>
    </source>
</evidence>
<organism evidence="1 2">
    <name type="scientific">Synergistes jonesii</name>
    <dbReference type="NCBI Taxonomy" id="2754"/>
    <lineage>
        <taxon>Bacteria</taxon>
        <taxon>Thermotogati</taxon>
        <taxon>Synergistota</taxon>
        <taxon>Synergistia</taxon>
        <taxon>Synergistales</taxon>
        <taxon>Synergistaceae</taxon>
        <taxon>Synergistes</taxon>
    </lineage>
</organism>
<dbReference type="Proteomes" id="UP000027665">
    <property type="component" value="Unassembled WGS sequence"/>
</dbReference>
<dbReference type="SUPFAM" id="SSF51735">
    <property type="entry name" value="NAD(P)-binding Rossmann-fold domains"/>
    <property type="match status" value="1"/>
</dbReference>
<gene>
    <name evidence="1" type="ORF">EH55_06350</name>
</gene>
<proteinExistence type="predicted"/>
<dbReference type="PANTHER" id="PTHR13812:SF19">
    <property type="entry name" value="KETIMINE REDUCTASE MU-CRYSTALLIN"/>
    <property type="match status" value="1"/>
</dbReference>
<evidence type="ECO:0000313" key="2">
    <source>
        <dbReference type="Proteomes" id="UP000027665"/>
    </source>
</evidence>
<dbReference type="NCBIfam" id="NF004848">
    <property type="entry name" value="PRK06199.1"/>
    <property type="match status" value="1"/>
</dbReference>
<dbReference type="Gene3D" id="3.30.1780.10">
    <property type="entry name" value="ornithine cyclodeaminase, domain 1"/>
    <property type="match status" value="1"/>
</dbReference>
<accession>A0A073IR26</accession>
<dbReference type="InterPro" id="IPR036291">
    <property type="entry name" value="NAD(P)-bd_dom_sf"/>
</dbReference>
<dbReference type="OrthoDB" id="9792005at2"/>
<dbReference type="GO" id="GO:0005737">
    <property type="term" value="C:cytoplasm"/>
    <property type="evidence" value="ECO:0007669"/>
    <property type="project" value="TreeGrafter"/>
</dbReference>
<protein>
    <recommendedName>
        <fullName evidence="3">Ornithine cyclodeaminase</fullName>
    </recommendedName>
</protein>
<dbReference type="Gene3D" id="3.40.50.720">
    <property type="entry name" value="NAD(P)-binding Rossmann-like Domain"/>
    <property type="match status" value="1"/>
</dbReference>
<dbReference type="eggNOG" id="COG2423">
    <property type="taxonomic scope" value="Bacteria"/>
</dbReference>
<dbReference type="PANTHER" id="PTHR13812">
    <property type="entry name" value="KETIMINE REDUCTASE MU-CRYSTALLIN"/>
    <property type="match status" value="1"/>
</dbReference>
<dbReference type="PATRIC" id="fig|2754.20.peg.1847"/>
<dbReference type="Pfam" id="PF02423">
    <property type="entry name" value="OCD_Mu_crystall"/>
    <property type="match status" value="1"/>
</dbReference>
<evidence type="ECO:0000313" key="1">
    <source>
        <dbReference type="EMBL" id="KEJ92000.1"/>
    </source>
</evidence>
<dbReference type="InterPro" id="IPR023401">
    <property type="entry name" value="ODC_N"/>
</dbReference>
<sequence length="375" mass="40711">MAGGKEVKTLLLSQDDLLKVGVTNMADCIDVIEGVFSLIGKGDYLMGGPLQNEHGQMIYFPDEERFPGMPVSGPDRRFMSMIGYLGGKYKICGEKWYGSNPANTSRGLPRSILTTILNDADTGAPFAIMSGNQISAMRTGAVPGVIARHLARKGSKVVGVIGGGVVNRGGLLAIKTAVPTIEEAVLYDINLEKGRKWAEEESKALNIKVSVTTNIEEAIRPADVVAIATGGNVVPRIEKEWLKKGALVIFTGDADFDPEAYSENTVFADNWKMHQAFIADGKEHPKGLEAVSVVAPSYHLLLAIQAGKFDEKKVRNLGDVVNGIDKGRSSDDEIIMFVTGGMPLHDIAWGKTLYDRAVKEGLGQEFCFFKEAYWR</sequence>
<keyword evidence="2" id="KW-1185">Reference proteome</keyword>
<reference evidence="1 2" key="1">
    <citation type="submission" date="2014-04" db="EMBL/GenBank/DDBJ databases">
        <title>Draft Genome Sequence of Synergistes jonesii.</title>
        <authorList>
            <person name="Coil D.A."/>
            <person name="Eisen J.A."/>
            <person name="Holland-Moritz H.E."/>
        </authorList>
    </citation>
    <scope>NUCLEOTIDE SEQUENCE [LARGE SCALE GENOMIC DNA]</scope>
    <source>
        <strain evidence="1 2">78-1</strain>
    </source>
</reference>
<dbReference type="RefSeq" id="WP_037976728.1">
    <property type="nucleotide sequence ID" value="NZ_CAMETI010000038.1"/>
</dbReference>
<dbReference type="AlphaFoldDB" id="A0A073IR26"/>